<gene>
    <name evidence="1" type="ORF">DS843_08950</name>
</gene>
<name>A0A9W7TZ18_9PROT</name>
<accession>A0A9W7TZ18</accession>
<comment type="caution">
    <text evidence="1">The sequence shown here is derived from an EMBL/GenBank/DDBJ whole genome shotgun (WGS) entry which is preliminary data.</text>
</comment>
<keyword evidence="2" id="KW-1185">Reference proteome</keyword>
<protein>
    <submittedName>
        <fullName evidence="1">DUF3768 domain-containing protein</fullName>
    </submittedName>
</protein>
<organism evidence="1 2">
    <name type="scientific">Roseomonas genomospecies 6</name>
    <dbReference type="NCBI Taxonomy" id="214106"/>
    <lineage>
        <taxon>Bacteria</taxon>
        <taxon>Pseudomonadati</taxon>
        <taxon>Pseudomonadota</taxon>
        <taxon>Alphaproteobacteria</taxon>
        <taxon>Acetobacterales</taxon>
        <taxon>Roseomonadaceae</taxon>
        <taxon>Roseomonas</taxon>
    </lineage>
</organism>
<dbReference type="Proteomes" id="UP000480854">
    <property type="component" value="Unassembled WGS sequence"/>
</dbReference>
<sequence length="112" mass="12406">MMRGAEKRETVARLNDNLRRTFSGGRVMMSRGVAALPDHKREAVVQAVRVFDRFDANNDPYGEHDCAALSVAGLTVLWKIDTYADSTLTFGADDPLSPTAVRVLTIMLSDEY</sequence>
<dbReference type="InterPro" id="IPR022243">
    <property type="entry name" value="DUF3768"/>
</dbReference>
<proteinExistence type="predicted"/>
<dbReference type="Pfam" id="PF12599">
    <property type="entry name" value="DUF3768"/>
    <property type="match status" value="1"/>
</dbReference>
<dbReference type="EMBL" id="QOKW01000005">
    <property type="protein sequence ID" value="KAA0681888.1"/>
    <property type="molecule type" value="Genomic_DNA"/>
</dbReference>
<evidence type="ECO:0000313" key="2">
    <source>
        <dbReference type="Proteomes" id="UP000480854"/>
    </source>
</evidence>
<evidence type="ECO:0000313" key="1">
    <source>
        <dbReference type="EMBL" id="KAA0681888.1"/>
    </source>
</evidence>
<dbReference type="AlphaFoldDB" id="A0A9W7TZ18"/>
<reference evidence="1 2" key="1">
    <citation type="submission" date="2018-07" db="EMBL/GenBank/DDBJ databases">
        <title>Genome sequence of Azospirillum sp. ATCC 49961.</title>
        <authorList>
            <person name="Sant'Anna F.H."/>
            <person name="Baldani J.I."/>
            <person name="Zilli J.E."/>
            <person name="Reis V.M."/>
            <person name="Hartmann A."/>
            <person name="Cruz L."/>
            <person name="de Souza E.M."/>
            <person name="de Oliveira Pedrosa F."/>
            <person name="Passaglia L.M.P."/>
        </authorList>
    </citation>
    <scope>NUCLEOTIDE SEQUENCE [LARGE SCALE GENOMIC DNA]</scope>
    <source>
        <strain evidence="1 2">ATCC 49961</strain>
    </source>
</reference>
<dbReference type="RefSeq" id="WP_149468547.1">
    <property type="nucleotide sequence ID" value="NZ_QOKW01000005.1"/>
</dbReference>
<dbReference type="OrthoDB" id="1495368at2"/>